<gene>
    <name evidence="1" type="ORF">BIFAD42_10800</name>
</gene>
<accession>A0AAN4VM98</accession>
<protein>
    <submittedName>
        <fullName evidence="1">Uncharacterized protein</fullName>
    </submittedName>
</protein>
<evidence type="ECO:0000313" key="2">
    <source>
        <dbReference type="Proteomes" id="UP000886943"/>
    </source>
</evidence>
<sequence length="41" mass="4291">MSNTGFKVRFDENGDIVDILGGGGVLKALPRKKSGSVSSRP</sequence>
<organism evidence="1 2">
    <name type="scientific">Bifidobacterium adolescentis</name>
    <dbReference type="NCBI Taxonomy" id="1680"/>
    <lineage>
        <taxon>Bacteria</taxon>
        <taxon>Bacillati</taxon>
        <taxon>Actinomycetota</taxon>
        <taxon>Actinomycetes</taxon>
        <taxon>Bifidobacteriales</taxon>
        <taxon>Bifidobacteriaceae</taxon>
        <taxon>Bifidobacterium</taxon>
    </lineage>
</organism>
<dbReference type="Proteomes" id="UP000886943">
    <property type="component" value="Unassembled WGS sequence"/>
</dbReference>
<reference evidence="1" key="1">
    <citation type="submission" date="2021-08" db="EMBL/GenBank/DDBJ databases">
        <title>Draft genome sequence of the GABA producer Bifidobacterium adolescentis 4-2, isolated from healthy human feces.</title>
        <authorList>
            <person name="Altaib H."/>
            <person name="Niwa R."/>
            <person name="Abe M."/>
            <person name="Suzuki T."/>
        </authorList>
    </citation>
    <scope>NUCLEOTIDE SEQUENCE</scope>
    <source>
        <strain evidence="1">4-2</strain>
    </source>
</reference>
<comment type="caution">
    <text evidence="1">The sequence shown here is derived from an EMBL/GenBank/DDBJ whole genome shotgun (WGS) entry which is preliminary data.</text>
</comment>
<proteinExistence type="predicted"/>
<name>A0AAN4VM98_BIFAD</name>
<dbReference type="AlphaFoldDB" id="A0AAN4VM98"/>
<dbReference type="EMBL" id="BPPZ01000004">
    <property type="protein sequence ID" value="GJD14096.1"/>
    <property type="molecule type" value="Genomic_DNA"/>
</dbReference>
<evidence type="ECO:0000313" key="1">
    <source>
        <dbReference type="EMBL" id="GJD14096.1"/>
    </source>
</evidence>